<evidence type="ECO:0000313" key="2">
    <source>
        <dbReference type="EMBL" id="MBM7616038.1"/>
    </source>
</evidence>
<dbReference type="EMBL" id="JAFBEE010000022">
    <property type="protein sequence ID" value="MBM7616038.1"/>
    <property type="molecule type" value="Genomic_DNA"/>
</dbReference>
<evidence type="ECO:0000313" key="3">
    <source>
        <dbReference type="Proteomes" id="UP001314796"/>
    </source>
</evidence>
<comment type="caution">
    <text evidence="2">The sequence shown here is derived from an EMBL/GenBank/DDBJ whole genome shotgun (WGS) entry which is preliminary data.</text>
</comment>
<dbReference type="InterPro" id="IPR027413">
    <property type="entry name" value="GROEL-like_equatorial_sf"/>
</dbReference>
<dbReference type="Proteomes" id="UP001314796">
    <property type="component" value="Unassembled WGS sequence"/>
</dbReference>
<evidence type="ECO:0000256" key="1">
    <source>
        <dbReference type="ARBA" id="ARBA00006607"/>
    </source>
</evidence>
<gene>
    <name evidence="2" type="ORF">JOC73_002614</name>
</gene>
<organism evidence="2 3">
    <name type="scientific">Alkaliphilus hydrothermalis</name>
    <dbReference type="NCBI Taxonomy" id="1482730"/>
    <lineage>
        <taxon>Bacteria</taxon>
        <taxon>Bacillati</taxon>
        <taxon>Bacillota</taxon>
        <taxon>Clostridia</taxon>
        <taxon>Peptostreptococcales</taxon>
        <taxon>Natronincolaceae</taxon>
        <taxon>Alkaliphilus</taxon>
    </lineage>
</organism>
<protein>
    <submittedName>
        <fullName evidence="2">Chaperonin GroEL (HSP60 family)</fullName>
    </submittedName>
</protein>
<reference evidence="2 3" key="1">
    <citation type="submission" date="2021-01" db="EMBL/GenBank/DDBJ databases">
        <title>Genomic Encyclopedia of Type Strains, Phase IV (KMG-IV): sequencing the most valuable type-strain genomes for metagenomic binning, comparative biology and taxonomic classification.</title>
        <authorList>
            <person name="Goeker M."/>
        </authorList>
    </citation>
    <scope>NUCLEOTIDE SEQUENCE [LARGE SCALE GENOMIC DNA]</scope>
    <source>
        <strain evidence="2 3">DSM 25890</strain>
    </source>
</reference>
<proteinExistence type="inferred from homology"/>
<dbReference type="SUPFAM" id="SSF48592">
    <property type="entry name" value="GroEL equatorial domain-like"/>
    <property type="match status" value="1"/>
</dbReference>
<dbReference type="Gene3D" id="1.10.560.10">
    <property type="entry name" value="GroEL-like equatorial domain"/>
    <property type="match status" value="1"/>
</dbReference>
<dbReference type="RefSeq" id="WP_204403876.1">
    <property type="nucleotide sequence ID" value="NZ_JAFBEE010000022.1"/>
</dbReference>
<sequence length="52" mass="5672">MIQNEESVRQIAHNAGLEGSVIVEKVIGSEVGVGFDALIKKYGKNFRKIKGL</sequence>
<accession>A0ABS2NSW6</accession>
<name>A0ABS2NSW6_9FIRM</name>
<keyword evidence="3" id="KW-1185">Reference proteome</keyword>
<comment type="similarity">
    <text evidence="1">Belongs to the chaperonin (HSP60) family.</text>
</comment>